<dbReference type="GO" id="GO:0008013">
    <property type="term" value="F:beta-catenin binding"/>
    <property type="evidence" value="ECO:0007669"/>
    <property type="project" value="InterPro"/>
</dbReference>
<dbReference type="OMA" id="TKMMAGN"/>
<dbReference type="Proteomes" id="UP000054359">
    <property type="component" value="Unassembled WGS sequence"/>
</dbReference>
<feature type="non-terminal residue" evidence="4">
    <location>
        <position position="186"/>
    </location>
</feature>
<feature type="coiled-coil region" evidence="2">
    <location>
        <begin position="6"/>
        <end position="59"/>
    </location>
</feature>
<reference evidence="4 5" key="1">
    <citation type="submission" date="2013-11" db="EMBL/GenBank/DDBJ databases">
        <title>Genome sequencing of Stegodyphus mimosarum.</title>
        <authorList>
            <person name="Bechsgaard J."/>
        </authorList>
    </citation>
    <scope>NUCLEOTIDE SEQUENCE [LARGE SCALE GENOMIC DNA]</scope>
</reference>
<dbReference type="OrthoDB" id="10262856at2759"/>
<dbReference type="SUPFAM" id="SSF81730">
    <property type="entry name" value="beta-catenin-interacting protein ICAT"/>
    <property type="match status" value="1"/>
</dbReference>
<evidence type="ECO:0000313" key="5">
    <source>
        <dbReference type="Proteomes" id="UP000054359"/>
    </source>
</evidence>
<evidence type="ECO:0000256" key="1">
    <source>
        <dbReference type="ARBA" id="ARBA00006505"/>
    </source>
</evidence>
<evidence type="ECO:0000256" key="2">
    <source>
        <dbReference type="SAM" id="Coils"/>
    </source>
</evidence>
<evidence type="ECO:0000313" key="4">
    <source>
        <dbReference type="EMBL" id="KFM79575.1"/>
    </source>
</evidence>
<protein>
    <submittedName>
        <fullName evidence="4">Protein LZIC</fullName>
    </submittedName>
</protein>
<keyword evidence="2" id="KW-0175">Coiled coil</keyword>
<dbReference type="InterPro" id="IPR009428">
    <property type="entry name" value="ICAT_dom"/>
</dbReference>
<dbReference type="InterPro" id="IPR036911">
    <property type="entry name" value="ICAT_sf"/>
</dbReference>
<dbReference type="InterPro" id="IPR040065">
    <property type="entry name" value="LZIC"/>
</dbReference>
<dbReference type="Gene3D" id="1.10.10.490">
    <property type="entry name" value="Beta-catenin-interacting ICAT"/>
    <property type="match status" value="1"/>
</dbReference>
<comment type="similarity">
    <text evidence="1">Belongs to the CTNNBIP1 family.</text>
</comment>
<dbReference type="PANTHER" id="PTHR16505">
    <property type="entry name" value="PROTEIN LZIC"/>
    <property type="match status" value="1"/>
</dbReference>
<dbReference type="AlphaFoldDB" id="A0A087UQD6"/>
<accession>A0A087UQD6</accession>
<organism evidence="4 5">
    <name type="scientific">Stegodyphus mimosarum</name>
    <name type="common">African social velvet spider</name>
    <dbReference type="NCBI Taxonomy" id="407821"/>
    <lineage>
        <taxon>Eukaryota</taxon>
        <taxon>Metazoa</taxon>
        <taxon>Ecdysozoa</taxon>
        <taxon>Arthropoda</taxon>
        <taxon>Chelicerata</taxon>
        <taxon>Arachnida</taxon>
        <taxon>Araneae</taxon>
        <taxon>Araneomorphae</taxon>
        <taxon>Entelegynae</taxon>
        <taxon>Eresoidea</taxon>
        <taxon>Eresidae</taxon>
        <taxon>Stegodyphus</taxon>
    </lineage>
</organism>
<gene>
    <name evidence="4" type="ORF">X975_23375</name>
</gene>
<evidence type="ECO:0000259" key="3">
    <source>
        <dbReference type="Pfam" id="PF06384"/>
    </source>
</evidence>
<sequence>MASRGLLETSRLKHNLEDQLDRLMAQLTDLEECKNELDNDEYEETKSETIEQLKEFNISLSKIISGNMTLVDQLGSLQLAIQAAISNAFQTPEVIQLFARKQPEQLRQKLAELERDAKIGKLSKDIVYQQKVEILFALKKLGEDLSPAEIDFLQHHSTASMREFERVSNEGVRIPVFTCRHFSQYS</sequence>
<dbReference type="EMBL" id="KK121023">
    <property type="protein sequence ID" value="KFM79575.1"/>
    <property type="molecule type" value="Genomic_DNA"/>
</dbReference>
<dbReference type="Pfam" id="PF06384">
    <property type="entry name" value="ICAT"/>
    <property type="match status" value="1"/>
</dbReference>
<feature type="domain" description="Beta-catenin-interacting ICAT" evidence="3">
    <location>
        <begin position="113"/>
        <end position="169"/>
    </location>
</feature>
<dbReference type="STRING" id="407821.A0A087UQD6"/>
<proteinExistence type="inferred from homology"/>
<dbReference type="PANTHER" id="PTHR16505:SF8">
    <property type="entry name" value="PROTEIN LZIC"/>
    <property type="match status" value="1"/>
</dbReference>
<keyword evidence="5" id="KW-1185">Reference proteome</keyword>
<name>A0A087UQD6_STEMI</name>